<dbReference type="InterPro" id="IPR045063">
    <property type="entry name" value="Dynamin_N"/>
</dbReference>
<keyword evidence="5" id="KW-1185">Reference proteome</keyword>
<proteinExistence type="predicted"/>
<evidence type="ECO:0000256" key="1">
    <source>
        <dbReference type="SAM" id="Coils"/>
    </source>
</evidence>
<evidence type="ECO:0000313" key="4">
    <source>
        <dbReference type="EMBL" id="MBG6083570.1"/>
    </source>
</evidence>
<keyword evidence="4" id="KW-0067">ATP-binding</keyword>
<dbReference type="Gene3D" id="3.40.50.300">
    <property type="entry name" value="P-loop containing nucleotide triphosphate hydrolases"/>
    <property type="match status" value="1"/>
</dbReference>
<comment type="caution">
    <text evidence="4">The sequence shown here is derived from an EMBL/GenBank/DDBJ whole genome shotgun (WGS) entry which is preliminary data.</text>
</comment>
<sequence length="589" mass="61930">MNTVSATGLVDQTLGLLDATDLPLAAPAAAAARDLSRHLALRLRDHVRPRLSTLGAPLLCVVGGSTGAGKSTLVNALVGRPVTRAGAIRPTTRQPVLIHAADDAPWFLGENVLPGLRRTRGSYTGRQATPSDDRAPSSSDAATDGLLMVQDGAVPRGLGLLDAPDIDSVEDANRQLAGQLLAAADLWMFVTTANRYADAVGWGLLADAAARDVTVAVVLDRVPEGAAGEVSAHLREMLIERGLAHARLFVIAEQPLDEQRMLPDDSVAELRQWLTHLGSDAEARRAIAARTLAGSLRQASDDVARLAEAVAEQRDAEGELCQQVRQAYAEAAQAISEASANGTLLRGEVLARWQDVVGTGEFFRSVESTISRVRDRVGAFFTGRPAPVDSVEEAIETGLHAVIVDAAAGAAEGAAARWRTTPAGRELIAGRRLDVNGEGFSERAATEVRAWQGDLLELIRAEGQGKRFAARMLSLGVNGIAVALMVVVFASTAGLTGLEIGIAGGSAVVGQKLLESIFGEDAVRRLAKKARGQLDERVRALLEADARRFTDLLGDAPTQPAEFDDVARRLAALSDQLSAGASATGEENG</sequence>
<name>A0A931GE16_9MICC</name>
<dbReference type="AlphaFoldDB" id="A0A931GE16"/>
<organism evidence="4 5">
    <name type="scientific">Zhihengliuella flava</name>
    <dbReference type="NCBI Taxonomy" id="1285193"/>
    <lineage>
        <taxon>Bacteria</taxon>
        <taxon>Bacillati</taxon>
        <taxon>Actinomycetota</taxon>
        <taxon>Actinomycetes</taxon>
        <taxon>Micrococcales</taxon>
        <taxon>Micrococcaceae</taxon>
        <taxon>Zhihengliuella</taxon>
    </lineage>
</organism>
<accession>A0A931GE16</accession>
<dbReference type="SUPFAM" id="SSF52540">
    <property type="entry name" value="P-loop containing nucleoside triphosphate hydrolases"/>
    <property type="match status" value="1"/>
</dbReference>
<reference evidence="4" key="1">
    <citation type="submission" date="2020-11" db="EMBL/GenBank/DDBJ databases">
        <title>Sequencing the genomes of 1000 actinobacteria strains.</title>
        <authorList>
            <person name="Klenk H.-P."/>
        </authorList>
    </citation>
    <scope>NUCLEOTIDE SEQUENCE</scope>
    <source>
        <strain evidence="4">DSM 26152</strain>
    </source>
</reference>
<evidence type="ECO:0000313" key="5">
    <source>
        <dbReference type="Proteomes" id="UP000625033"/>
    </source>
</evidence>
<dbReference type="EMBL" id="JADOTZ010000001">
    <property type="protein sequence ID" value="MBG6083570.1"/>
    <property type="molecule type" value="Genomic_DNA"/>
</dbReference>
<feature type="coiled-coil region" evidence="1">
    <location>
        <begin position="296"/>
        <end position="341"/>
    </location>
</feature>
<feature type="region of interest" description="Disordered" evidence="2">
    <location>
        <begin position="118"/>
        <end position="141"/>
    </location>
</feature>
<gene>
    <name evidence="4" type="ORF">IW252_000337</name>
</gene>
<dbReference type="Pfam" id="PF00350">
    <property type="entry name" value="Dynamin_N"/>
    <property type="match status" value="1"/>
</dbReference>
<evidence type="ECO:0000259" key="3">
    <source>
        <dbReference type="Pfam" id="PF00350"/>
    </source>
</evidence>
<dbReference type="GO" id="GO:0005524">
    <property type="term" value="F:ATP binding"/>
    <property type="evidence" value="ECO:0007669"/>
    <property type="project" value="UniProtKB-KW"/>
</dbReference>
<evidence type="ECO:0000256" key="2">
    <source>
        <dbReference type="SAM" id="MobiDB-lite"/>
    </source>
</evidence>
<dbReference type="InterPro" id="IPR027417">
    <property type="entry name" value="P-loop_NTPase"/>
</dbReference>
<keyword evidence="4" id="KW-0547">Nucleotide-binding</keyword>
<dbReference type="Proteomes" id="UP000625033">
    <property type="component" value="Unassembled WGS sequence"/>
</dbReference>
<keyword evidence="1" id="KW-0175">Coiled coil</keyword>
<feature type="domain" description="Dynamin N-terminal" evidence="3">
    <location>
        <begin position="61"/>
        <end position="196"/>
    </location>
</feature>
<protein>
    <submittedName>
        <fullName evidence="4">Energy-coupling factor transporter ATP-binding protein EcfA2</fullName>
    </submittedName>
</protein>